<dbReference type="GO" id="GO:0003682">
    <property type="term" value="F:chromatin binding"/>
    <property type="evidence" value="ECO:0007669"/>
    <property type="project" value="TreeGrafter"/>
</dbReference>
<name>A0AB38MQL0_9BASI</name>
<feature type="compositionally biased region" description="Polar residues" evidence="8">
    <location>
        <begin position="61"/>
        <end position="73"/>
    </location>
</feature>
<evidence type="ECO:0000256" key="3">
    <source>
        <dbReference type="ARBA" id="ARBA00022741"/>
    </source>
</evidence>
<feature type="region of interest" description="Disordered" evidence="8">
    <location>
        <begin position="61"/>
        <end position="92"/>
    </location>
</feature>
<evidence type="ECO:0000256" key="4">
    <source>
        <dbReference type="ARBA" id="ARBA00022763"/>
    </source>
</evidence>
<evidence type="ECO:0000256" key="2">
    <source>
        <dbReference type="ARBA" id="ARBA00006168"/>
    </source>
</evidence>
<dbReference type="GO" id="GO:0003689">
    <property type="term" value="F:DNA clamp loader activity"/>
    <property type="evidence" value="ECO:0007669"/>
    <property type="project" value="TreeGrafter"/>
</dbReference>
<evidence type="ECO:0000256" key="6">
    <source>
        <dbReference type="ARBA" id="ARBA00023242"/>
    </source>
</evidence>
<reference evidence="9 10" key="1">
    <citation type="submission" date="2019-03" db="EMBL/GenBank/DDBJ databases">
        <title>Sequencing 25 genomes of Wallemia mellicola.</title>
        <authorList>
            <person name="Gostincar C."/>
        </authorList>
    </citation>
    <scope>NUCLEOTIDE SEQUENCE [LARGE SCALE GENOMIC DNA]</scope>
    <source>
        <strain evidence="9 10">EXF-1274</strain>
    </source>
</reference>
<dbReference type="Gene3D" id="1.10.8.60">
    <property type="match status" value="1"/>
</dbReference>
<protein>
    <submittedName>
        <fullName evidence="9">Checkpoint protein Rad24</fullName>
    </submittedName>
</protein>
<keyword evidence="3" id="KW-0547">Nucleotide-binding</keyword>
<comment type="subcellular location">
    <subcellularLocation>
        <location evidence="1">Nucleus</location>
    </subcellularLocation>
</comment>
<dbReference type="SUPFAM" id="SSF52540">
    <property type="entry name" value="P-loop containing nucleoside triphosphate hydrolases"/>
    <property type="match status" value="1"/>
</dbReference>
<evidence type="ECO:0000256" key="8">
    <source>
        <dbReference type="SAM" id="MobiDB-lite"/>
    </source>
</evidence>
<evidence type="ECO:0000256" key="7">
    <source>
        <dbReference type="ARBA" id="ARBA00023306"/>
    </source>
</evidence>
<sequence>MPPRTRATSRRKNTSNSSLSSTHIQPSASQRPLSFGGENNASITSFLKPQRSLSVRSTLVEDNNGTFQNDNIPSSKSSSSSNRNSIDKGKYRQSETTTSMWSEFYAPSKVSELAVHSRKVGDLRHWLEESFSDTKLSKYRVRGCYLQKLLVLTGTAGCGKSTAVKLLAKEMNVDVIEYLNESTYKYSNEDEYGESTSKRFSNFLGKSATYKPLSFDNERSNKQLILVEDLPNVLEYTTREASHDALRGHCLDGRTPNVPIIIIVSDSGVRGTGGNADEMVQTTNRDVVDARTVVPRDILDGPFCTTIHFNPIARTFLKKHLNALLDRHRDDNPYGSFKRPHDEAIDVIIDTASGDIRSAINTLQLASQMALPGSLSTGGHKRKAKPLSKSTRVDMEKTLDVLARREVSLNLFHSLAKVLRNKRHGFDDEDKVCSCEDLPHVSLPEHLEYKRRAPSHVHPTRLYEDIPVDVETYLLFLSHNYPAFNQDCDDAAVVADALSWSDSTSIGYNDSKQLSASVFEYVIRKTLHALPCPSIKRGQKIRKPAFFFAEKERRNGIESIKQNSRLAVTIHGQVDTNAIIVDTLPMLSRIWELTQAKDIEKSLRNMIQFGDKRFDNLKSDIIAENDNEIPEDENTDIRNIMNFTVENNEAKLHTLKDALGAIDLDNYDNERYDNEIDEEIEEFSD</sequence>
<evidence type="ECO:0000313" key="10">
    <source>
        <dbReference type="Proteomes" id="UP000309601"/>
    </source>
</evidence>
<dbReference type="GO" id="GO:0000077">
    <property type="term" value="P:DNA damage checkpoint signaling"/>
    <property type="evidence" value="ECO:0007669"/>
    <property type="project" value="TreeGrafter"/>
</dbReference>
<keyword evidence="7" id="KW-0131">Cell cycle</keyword>
<organism evidence="9 10">
    <name type="scientific">Wallemia mellicola</name>
    <dbReference type="NCBI Taxonomy" id="1708541"/>
    <lineage>
        <taxon>Eukaryota</taxon>
        <taxon>Fungi</taxon>
        <taxon>Dikarya</taxon>
        <taxon>Basidiomycota</taxon>
        <taxon>Wallemiomycotina</taxon>
        <taxon>Wallemiomycetes</taxon>
        <taxon>Wallemiales</taxon>
        <taxon>Wallemiaceae</taxon>
        <taxon>Wallemia</taxon>
    </lineage>
</organism>
<dbReference type="AlphaFoldDB" id="A0AB38MQL0"/>
<dbReference type="PANTHER" id="PTHR12172:SF0">
    <property type="entry name" value="CELL CYCLE CHECKPOINT PROTEIN RAD17"/>
    <property type="match status" value="1"/>
</dbReference>
<keyword evidence="5" id="KW-0067">ATP-binding</keyword>
<keyword evidence="4" id="KW-0227">DNA damage</keyword>
<dbReference type="GO" id="GO:0033314">
    <property type="term" value="P:mitotic DNA replication checkpoint signaling"/>
    <property type="evidence" value="ECO:0007669"/>
    <property type="project" value="TreeGrafter"/>
</dbReference>
<feature type="region of interest" description="Disordered" evidence="8">
    <location>
        <begin position="1"/>
        <end position="41"/>
    </location>
</feature>
<keyword evidence="6" id="KW-0539">Nucleus</keyword>
<evidence type="ECO:0000256" key="5">
    <source>
        <dbReference type="ARBA" id="ARBA00022840"/>
    </source>
</evidence>
<comment type="caution">
    <text evidence="9">The sequence shown here is derived from an EMBL/GenBank/DDBJ whole genome shotgun (WGS) entry which is preliminary data.</text>
</comment>
<dbReference type="InterPro" id="IPR027417">
    <property type="entry name" value="P-loop_NTPase"/>
</dbReference>
<feature type="compositionally biased region" description="Polar residues" evidence="8">
    <location>
        <begin position="14"/>
        <end position="41"/>
    </location>
</feature>
<gene>
    <name evidence="9" type="ORF">E3Q02_03845</name>
</gene>
<dbReference type="GO" id="GO:0005634">
    <property type="term" value="C:nucleus"/>
    <property type="evidence" value="ECO:0007669"/>
    <property type="project" value="UniProtKB-SubCell"/>
</dbReference>
<feature type="compositionally biased region" description="Low complexity" evidence="8">
    <location>
        <begin position="74"/>
        <end position="84"/>
    </location>
</feature>
<dbReference type="Gene3D" id="3.40.50.300">
    <property type="entry name" value="P-loop containing nucleotide triphosphate hydrolases"/>
    <property type="match status" value="1"/>
</dbReference>
<dbReference type="GO" id="GO:0006281">
    <property type="term" value="P:DNA repair"/>
    <property type="evidence" value="ECO:0007669"/>
    <property type="project" value="InterPro"/>
</dbReference>
<proteinExistence type="inferred from homology"/>
<dbReference type="Pfam" id="PF03215">
    <property type="entry name" value="Rad17"/>
    <property type="match status" value="1"/>
</dbReference>
<dbReference type="PANTHER" id="PTHR12172">
    <property type="entry name" value="CELL CYCLE CHECKPOINT PROTEIN RAD17"/>
    <property type="match status" value="1"/>
</dbReference>
<dbReference type="Proteomes" id="UP000309601">
    <property type="component" value="Unassembled WGS sequence"/>
</dbReference>
<comment type="similarity">
    <text evidence="2">Belongs to the rad17/RAD24 family.</text>
</comment>
<evidence type="ECO:0000313" key="9">
    <source>
        <dbReference type="EMBL" id="TIC61628.1"/>
    </source>
</evidence>
<dbReference type="GO" id="GO:0005524">
    <property type="term" value="F:ATP binding"/>
    <property type="evidence" value="ECO:0007669"/>
    <property type="project" value="UniProtKB-KW"/>
</dbReference>
<dbReference type="InterPro" id="IPR004582">
    <property type="entry name" value="Checkpoint_prot_Rad17_Rad24"/>
</dbReference>
<accession>A0AB38MQL0</accession>
<dbReference type="EMBL" id="SPRW01000058">
    <property type="protein sequence ID" value="TIC61628.1"/>
    <property type="molecule type" value="Genomic_DNA"/>
</dbReference>
<evidence type="ECO:0000256" key="1">
    <source>
        <dbReference type="ARBA" id="ARBA00004123"/>
    </source>
</evidence>